<keyword evidence="3" id="KW-1185">Reference proteome</keyword>
<sequence>MNSNYKKSLIAAAAMLSLTYVFSPVVQAQNTFTEEGTTLVLNGEPLDTSSSQIPTVSYTIVEGEKPSDRIQLDEATIYSDQLTPATQNFDAYFTNDKVDLQTFRDKSTFLQYYWSYGDGSQEIIAPINVTADLIGDFTIVDLLQSQASDLQHKVNYDFVYDFTDDLTELYYLNEGLPNEVLADAKADVIRAEDIFSYTSEADTDYAAASELMDQIYANYQVLENRYNNGFPEYASISYSLTDDVEYADQAQANMDLAQEVVATLPEAITSRISNFYGAPASYFSGIAPGFDIHGYATHNNEIFLIDSDPVDNGLVYHEIGHIFDFQSYAYLDLSLEEYMSFSNSPEWLAILDAEWQGDDDYYYKTAIESFAQGFAGYVLQEIEGTQLSDLGYVDTDIADRPMTFEYFENLFAELDIEL</sequence>
<dbReference type="Proteomes" id="UP001315967">
    <property type="component" value="Chromosome"/>
</dbReference>
<organism evidence="2 3">
    <name type="scientific">Fundicoccus culcitae</name>
    <dbReference type="NCBI Taxonomy" id="2969821"/>
    <lineage>
        <taxon>Bacteria</taxon>
        <taxon>Bacillati</taxon>
        <taxon>Bacillota</taxon>
        <taxon>Bacilli</taxon>
        <taxon>Lactobacillales</taxon>
        <taxon>Aerococcaceae</taxon>
        <taxon>Fundicoccus</taxon>
    </lineage>
</organism>
<proteinExistence type="predicted"/>
<accession>A0ABY5P4M5</accession>
<feature type="signal peptide" evidence="1">
    <location>
        <begin position="1"/>
        <end position="28"/>
    </location>
</feature>
<dbReference type="SUPFAM" id="SSF55486">
    <property type="entry name" value="Metalloproteases ('zincins'), catalytic domain"/>
    <property type="match status" value="1"/>
</dbReference>
<dbReference type="InterPro" id="IPR024079">
    <property type="entry name" value="MetalloPept_cat_dom_sf"/>
</dbReference>
<protein>
    <submittedName>
        <fullName evidence="2">Uncharacterized protein</fullName>
    </submittedName>
</protein>
<feature type="chain" id="PRO_5045936310" evidence="1">
    <location>
        <begin position="29"/>
        <end position="418"/>
    </location>
</feature>
<reference evidence="2 3" key="1">
    <citation type="submission" date="2022-08" db="EMBL/GenBank/DDBJ databases">
        <title>Aerococcaceae sp. nov isolated from spoiled eye mask.</title>
        <authorList>
            <person name="Zhou G."/>
            <person name="Xie X.-B."/>
            <person name="Shi Q.-S."/>
            <person name="Wang Y.-S."/>
            <person name="Wen X."/>
            <person name="Peng H."/>
            <person name="Yang X.-J."/>
            <person name="Tao H.-B."/>
            <person name="Huang X.-M."/>
        </authorList>
    </citation>
    <scope>NUCLEOTIDE SEQUENCE [LARGE SCALE GENOMIC DNA]</scope>
    <source>
        <strain evidence="3">DM20194951</strain>
    </source>
</reference>
<gene>
    <name evidence="2" type="ORF">NRE15_12415</name>
</gene>
<evidence type="ECO:0000313" key="2">
    <source>
        <dbReference type="EMBL" id="UUX33692.1"/>
    </source>
</evidence>
<evidence type="ECO:0000313" key="3">
    <source>
        <dbReference type="Proteomes" id="UP001315967"/>
    </source>
</evidence>
<dbReference type="EMBL" id="CP102453">
    <property type="protein sequence ID" value="UUX33692.1"/>
    <property type="molecule type" value="Genomic_DNA"/>
</dbReference>
<dbReference type="RefSeq" id="WP_313793197.1">
    <property type="nucleotide sequence ID" value="NZ_CP102453.1"/>
</dbReference>
<dbReference type="Gene3D" id="3.40.390.10">
    <property type="entry name" value="Collagenase (Catalytic Domain)"/>
    <property type="match status" value="1"/>
</dbReference>
<name>A0ABY5P4M5_9LACT</name>
<evidence type="ECO:0000256" key="1">
    <source>
        <dbReference type="SAM" id="SignalP"/>
    </source>
</evidence>
<keyword evidence="1" id="KW-0732">Signal</keyword>